<proteinExistence type="inferred from homology"/>
<dbReference type="GO" id="GO:0003677">
    <property type="term" value="F:DNA binding"/>
    <property type="evidence" value="ECO:0007669"/>
    <property type="project" value="InterPro"/>
</dbReference>
<accession>A0A1G7UJ44</accession>
<dbReference type="Gene3D" id="1.10.1740.10">
    <property type="match status" value="1"/>
</dbReference>
<dbReference type="STRING" id="104663.SAMN04488121_104400"/>
<keyword evidence="3" id="KW-0731">Sigma factor</keyword>
<dbReference type="SUPFAM" id="SSF88946">
    <property type="entry name" value="Sigma2 domain of RNA polymerase sigma factors"/>
    <property type="match status" value="1"/>
</dbReference>
<comment type="similarity">
    <text evidence="1">Belongs to the sigma-70 factor family. ECF subfamily.</text>
</comment>
<protein>
    <submittedName>
        <fullName evidence="8">RNA polymerase sigma factor</fullName>
    </submittedName>
    <submittedName>
        <fullName evidence="7">RNA polymerase sigma-70 factor, ECF subfamily</fullName>
    </submittedName>
</protein>
<dbReference type="InterPro" id="IPR013249">
    <property type="entry name" value="RNA_pol_sigma70_r4_t2"/>
</dbReference>
<evidence type="ECO:0000256" key="2">
    <source>
        <dbReference type="ARBA" id="ARBA00023015"/>
    </source>
</evidence>
<evidence type="ECO:0000256" key="3">
    <source>
        <dbReference type="ARBA" id="ARBA00023082"/>
    </source>
</evidence>
<dbReference type="PANTHER" id="PTHR43133">
    <property type="entry name" value="RNA POLYMERASE ECF-TYPE SIGMA FACTO"/>
    <property type="match status" value="1"/>
</dbReference>
<dbReference type="EMBL" id="FNBN01000004">
    <property type="protein sequence ID" value="SDG47575.1"/>
    <property type="molecule type" value="Genomic_DNA"/>
</dbReference>
<dbReference type="RefSeq" id="WP_089834563.1">
    <property type="nucleotide sequence ID" value="NZ_CP095855.1"/>
</dbReference>
<dbReference type="SUPFAM" id="SSF88659">
    <property type="entry name" value="Sigma3 and sigma4 domains of RNA polymerase sigma factors"/>
    <property type="match status" value="1"/>
</dbReference>
<dbReference type="Pfam" id="PF04542">
    <property type="entry name" value="Sigma70_r2"/>
    <property type="match status" value="1"/>
</dbReference>
<dbReference type="InterPro" id="IPR007627">
    <property type="entry name" value="RNA_pol_sigma70_r2"/>
</dbReference>
<dbReference type="EMBL" id="CP095855">
    <property type="protein sequence ID" value="UPK70667.1"/>
    <property type="molecule type" value="Genomic_DNA"/>
</dbReference>
<dbReference type="AlphaFoldDB" id="A0A1G7UJ44"/>
<evidence type="ECO:0000313" key="8">
    <source>
        <dbReference type="EMBL" id="UPK70667.1"/>
    </source>
</evidence>
<reference evidence="7 9" key="1">
    <citation type="submission" date="2016-10" db="EMBL/GenBank/DDBJ databases">
        <authorList>
            <person name="de Groot N.N."/>
        </authorList>
    </citation>
    <scope>NUCLEOTIDE SEQUENCE [LARGE SCALE GENOMIC DNA]</scope>
    <source>
        <strain evidence="7 9">DSM 527</strain>
    </source>
</reference>
<dbReference type="NCBIfam" id="TIGR02937">
    <property type="entry name" value="sigma70-ECF"/>
    <property type="match status" value="1"/>
</dbReference>
<feature type="domain" description="RNA polymerase sigma-70 region 2" evidence="5">
    <location>
        <begin position="13"/>
        <end position="76"/>
    </location>
</feature>
<evidence type="ECO:0000259" key="6">
    <source>
        <dbReference type="Pfam" id="PF08281"/>
    </source>
</evidence>
<dbReference type="InterPro" id="IPR014284">
    <property type="entry name" value="RNA_pol_sigma-70_dom"/>
</dbReference>
<dbReference type="InterPro" id="IPR039425">
    <property type="entry name" value="RNA_pol_sigma-70-like"/>
</dbReference>
<organism evidence="7 9">
    <name type="scientific">Chitinophaga filiformis</name>
    <name type="common">Myxococcus filiformis</name>
    <name type="synonym">Flexibacter filiformis</name>
    <dbReference type="NCBI Taxonomy" id="104663"/>
    <lineage>
        <taxon>Bacteria</taxon>
        <taxon>Pseudomonadati</taxon>
        <taxon>Bacteroidota</taxon>
        <taxon>Chitinophagia</taxon>
        <taxon>Chitinophagales</taxon>
        <taxon>Chitinophagaceae</taxon>
        <taxon>Chitinophaga</taxon>
    </lineage>
</organism>
<dbReference type="PANTHER" id="PTHR43133:SF25">
    <property type="entry name" value="RNA POLYMERASE SIGMA FACTOR RFAY-RELATED"/>
    <property type="match status" value="1"/>
</dbReference>
<dbReference type="Pfam" id="PF08281">
    <property type="entry name" value="Sigma70_r4_2"/>
    <property type="match status" value="1"/>
</dbReference>
<name>A0A1G7UJ44_CHIFI</name>
<evidence type="ECO:0000313" key="7">
    <source>
        <dbReference type="EMBL" id="SDG47575.1"/>
    </source>
</evidence>
<dbReference type="InterPro" id="IPR036388">
    <property type="entry name" value="WH-like_DNA-bd_sf"/>
</dbReference>
<keyword evidence="10" id="KW-1185">Reference proteome</keyword>
<keyword evidence="2" id="KW-0805">Transcription regulation</keyword>
<dbReference type="Proteomes" id="UP000830198">
    <property type="component" value="Chromosome"/>
</dbReference>
<evidence type="ECO:0000259" key="5">
    <source>
        <dbReference type="Pfam" id="PF04542"/>
    </source>
</evidence>
<evidence type="ECO:0000313" key="9">
    <source>
        <dbReference type="Proteomes" id="UP000199045"/>
    </source>
</evidence>
<dbReference type="GO" id="GO:0016987">
    <property type="term" value="F:sigma factor activity"/>
    <property type="evidence" value="ECO:0007669"/>
    <property type="project" value="UniProtKB-KW"/>
</dbReference>
<reference evidence="8 10" key="2">
    <citation type="submission" date="2022-04" db="EMBL/GenBank/DDBJ databases">
        <title>The arsenic-methylating capacity of Chitinophaga filiformis YT5 during chitin decomposition.</title>
        <authorList>
            <person name="Chen G."/>
            <person name="Liang Y."/>
        </authorList>
    </citation>
    <scope>NUCLEOTIDE SEQUENCE [LARGE SCALE GENOMIC DNA]</scope>
    <source>
        <strain evidence="8 10">YT5</strain>
    </source>
</reference>
<evidence type="ECO:0000256" key="4">
    <source>
        <dbReference type="ARBA" id="ARBA00023163"/>
    </source>
</evidence>
<dbReference type="GO" id="GO:0006352">
    <property type="term" value="P:DNA-templated transcription initiation"/>
    <property type="evidence" value="ECO:0007669"/>
    <property type="project" value="InterPro"/>
</dbReference>
<evidence type="ECO:0000313" key="10">
    <source>
        <dbReference type="Proteomes" id="UP000830198"/>
    </source>
</evidence>
<feature type="domain" description="RNA polymerase sigma factor 70 region 4 type 2" evidence="6">
    <location>
        <begin position="116"/>
        <end position="159"/>
    </location>
</feature>
<dbReference type="InterPro" id="IPR013325">
    <property type="entry name" value="RNA_pol_sigma_r2"/>
</dbReference>
<dbReference type="OrthoDB" id="9803470at2"/>
<sequence>MSSTEFNTLLLGNADFLRPYAVTLTKDSESAKDLYQETLFRALANRDKYLAGTNIRAWLYTIMRNIFINNYRRGNRQFRLLDNSAGEYLLHQQQPCIGNSAETNLRIKDVHMAVYNLPVIFKQPFMLYFEGYKYYEIAAMLNEPLGTVKSRIHFARKMLKSRIARY</sequence>
<dbReference type="InterPro" id="IPR013324">
    <property type="entry name" value="RNA_pol_sigma_r3/r4-like"/>
</dbReference>
<gene>
    <name evidence="8" type="ORF">MYF79_05070</name>
    <name evidence="7" type="ORF">SAMN04488121_104400</name>
</gene>
<evidence type="ECO:0000256" key="1">
    <source>
        <dbReference type="ARBA" id="ARBA00010641"/>
    </source>
</evidence>
<dbReference type="Proteomes" id="UP000199045">
    <property type="component" value="Unassembled WGS sequence"/>
</dbReference>
<keyword evidence="4" id="KW-0804">Transcription</keyword>
<dbReference type="Gene3D" id="1.10.10.10">
    <property type="entry name" value="Winged helix-like DNA-binding domain superfamily/Winged helix DNA-binding domain"/>
    <property type="match status" value="1"/>
</dbReference>